<keyword evidence="3" id="KW-1185">Reference proteome</keyword>
<sequence length="42" mass="5017">MYNFVFILSITALIFVEEPSFICYIEEILKQVEYSCPRFCCN</sequence>
<comment type="caution">
    <text evidence="2">The sequence shown here is derived from an EMBL/GenBank/DDBJ whole genome shotgun (WGS) entry which is preliminary data.</text>
</comment>
<feature type="chain" id="PRO_5043751967" evidence="1">
    <location>
        <begin position="17"/>
        <end position="42"/>
    </location>
</feature>
<name>A0AAV2ALH4_9ARAC</name>
<dbReference type="AlphaFoldDB" id="A0AAV2ALH4"/>
<evidence type="ECO:0000256" key="1">
    <source>
        <dbReference type="SAM" id="SignalP"/>
    </source>
</evidence>
<dbReference type="EMBL" id="CAXIEN010000183">
    <property type="protein sequence ID" value="CAL1284830.1"/>
    <property type="molecule type" value="Genomic_DNA"/>
</dbReference>
<protein>
    <submittedName>
        <fullName evidence="2">Uncharacterized protein</fullName>
    </submittedName>
</protein>
<gene>
    <name evidence="2" type="ORF">LARSCL_LOCUS13359</name>
</gene>
<feature type="signal peptide" evidence="1">
    <location>
        <begin position="1"/>
        <end position="16"/>
    </location>
</feature>
<evidence type="ECO:0000313" key="2">
    <source>
        <dbReference type="EMBL" id="CAL1284830.1"/>
    </source>
</evidence>
<organism evidence="2 3">
    <name type="scientific">Larinioides sclopetarius</name>
    <dbReference type="NCBI Taxonomy" id="280406"/>
    <lineage>
        <taxon>Eukaryota</taxon>
        <taxon>Metazoa</taxon>
        <taxon>Ecdysozoa</taxon>
        <taxon>Arthropoda</taxon>
        <taxon>Chelicerata</taxon>
        <taxon>Arachnida</taxon>
        <taxon>Araneae</taxon>
        <taxon>Araneomorphae</taxon>
        <taxon>Entelegynae</taxon>
        <taxon>Araneoidea</taxon>
        <taxon>Araneidae</taxon>
        <taxon>Larinioides</taxon>
    </lineage>
</organism>
<reference evidence="2 3" key="1">
    <citation type="submission" date="2024-04" db="EMBL/GenBank/DDBJ databases">
        <authorList>
            <person name="Rising A."/>
            <person name="Reimegard J."/>
            <person name="Sonavane S."/>
            <person name="Akerstrom W."/>
            <person name="Nylinder S."/>
            <person name="Hedman E."/>
            <person name="Kallberg Y."/>
        </authorList>
    </citation>
    <scope>NUCLEOTIDE SEQUENCE [LARGE SCALE GENOMIC DNA]</scope>
</reference>
<accession>A0AAV2ALH4</accession>
<keyword evidence="1" id="KW-0732">Signal</keyword>
<dbReference type="Proteomes" id="UP001497382">
    <property type="component" value="Unassembled WGS sequence"/>
</dbReference>
<evidence type="ECO:0000313" key="3">
    <source>
        <dbReference type="Proteomes" id="UP001497382"/>
    </source>
</evidence>
<proteinExistence type="predicted"/>